<feature type="transmembrane region" description="Helical" evidence="9">
    <location>
        <begin position="99"/>
        <end position="119"/>
    </location>
</feature>
<proteinExistence type="inferred from homology"/>
<dbReference type="InterPro" id="IPR047817">
    <property type="entry name" value="ABC2_TM_bact-type"/>
</dbReference>
<keyword evidence="8 9" id="KW-0472">Membrane</keyword>
<keyword evidence="5" id="KW-0997">Cell inner membrane</keyword>
<evidence type="ECO:0000256" key="5">
    <source>
        <dbReference type="ARBA" id="ARBA00022519"/>
    </source>
</evidence>
<comment type="caution">
    <text evidence="11">The sequence shown here is derived from an EMBL/GenBank/DDBJ whole genome shotgun (WGS) entry which is preliminary data.</text>
</comment>
<dbReference type="Pfam" id="PF01061">
    <property type="entry name" value="ABC2_membrane"/>
    <property type="match status" value="1"/>
</dbReference>
<keyword evidence="12" id="KW-1185">Reference proteome</keyword>
<protein>
    <recommendedName>
        <fullName evidence="9">Transport permease protein</fullName>
    </recommendedName>
</protein>
<dbReference type="InterPro" id="IPR013525">
    <property type="entry name" value="ABC2_TM"/>
</dbReference>
<evidence type="ECO:0000256" key="8">
    <source>
        <dbReference type="ARBA" id="ARBA00023136"/>
    </source>
</evidence>
<dbReference type="EMBL" id="BAAAPO010000011">
    <property type="protein sequence ID" value="GAA1784249.1"/>
    <property type="molecule type" value="Genomic_DNA"/>
</dbReference>
<name>A0ABP4XLP4_9MICO</name>
<evidence type="ECO:0000256" key="1">
    <source>
        <dbReference type="ARBA" id="ARBA00004429"/>
    </source>
</evidence>
<gene>
    <name evidence="11" type="ORF">GCM10009811_06950</name>
</gene>
<keyword evidence="6 9" id="KW-0812">Transmembrane</keyword>
<evidence type="ECO:0000256" key="9">
    <source>
        <dbReference type="RuleBase" id="RU361157"/>
    </source>
</evidence>
<feature type="transmembrane region" description="Helical" evidence="9">
    <location>
        <begin position="68"/>
        <end position="90"/>
    </location>
</feature>
<accession>A0ABP4XLP4</accession>
<feature type="transmembrane region" description="Helical" evidence="9">
    <location>
        <begin position="265"/>
        <end position="287"/>
    </location>
</feature>
<evidence type="ECO:0000256" key="6">
    <source>
        <dbReference type="ARBA" id="ARBA00022692"/>
    </source>
</evidence>
<comment type="caution">
    <text evidence="9">Lacks conserved residue(s) required for the propagation of feature annotation.</text>
</comment>
<feature type="domain" description="ABC transmembrane type-2" evidence="10">
    <location>
        <begin position="66"/>
        <end position="289"/>
    </location>
</feature>
<dbReference type="PANTHER" id="PTHR30413">
    <property type="entry name" value="INNER MEMBRANE TRANSPORT PERMEASE"/>
    <property type="match status" value="1"/>
</dbReference>
<dbReference type="Proteomes" id="UP001499938">
    <property type="component" value="Unassembled WGS sequence"/>
</dbReference>
<organism evidence="11 12">
    <name type="scientific">Nostocoides veronense</name>
    <dbReference type="NCBI Taxonomy" id="330836"/>
    <lineage>
        <taxon>Bacteria</taxon>
        <taxon>Bacillati</taxon>
        <taxon>Actinomycetota</taxon>
        <taxon>Actinomycetes</taxon>
        <taxon>Micrococcales</taxon>
        <taxon>Intrasporangiaceae</taxon>
        <taxon>Nostocoides</taxon>
    </lineage>
</organism>
<feature type="transmembrane region" description="Helical" evidence="9">
    <location>
        <begin position="173"/>
        <end position="195"/>
    </location>
</feature>
<comment type="subcellular location">
    <subcellularLocation>
        <location evidence="1">Cell inner membrane</location>
        <topology evidence="1">Multi-pass membrane protein</topology>
    </subcellularLocation>
    <subcellularLocation>
        <location evidence="9">Cell membrane</location>
        <topology evidence="9">Multi-pass membrane protein</topology>
    </subcellularLocation>
</comment>
<comment type="similarity">
    <text evidence="2 9">Belongs to the ABC-2 integral membrane protein family.</text>
</comment>
<evidence type="ECO:0000259" key="10">
    <source>
        <dbReference type="PROSITE" id="PS51012"/>
    </source>
</evidence>
<sequence length="296" mass="32373">MTPAPNGAPPALTAEEAMALAQRHGLERLGGRPPFGVYIRRLWQRRSFLWTLSKAQASNENAEDRLGVLWHLLNPLFLVVSYFLIFGLLLDTRKGVDNFIAFLSIGVVVFGFSSSAITTGSKAVVGNLNLVRALRFPRAMLPIGVVIAEALATLPAFGVLFVVMLATGELPKLSWLLVPVAFLIHIGIVGGLVLVGARVLSVSRDIGNLIPVAIRLLRYVSGVFFSIDVYADGHPLVREILNLQPLALPITLTRQALLDELSINWTYWAAGAAWSVILLLVGLWIFWRDEANYGRG</sequence>
<dbReference type="PROSITE" id="PS51012">
    <property type="entry name" value="ABC_TM2"/>
    <property type="match status" value="1"/>
</dbReference>
<reference evidence="12" key="1">
    <citation type="journal article" date="2019" name="Int. J. Syst. Evol. Microbiol.">
        <title>The Global Catalogue of Microorganisms (GCM) 10K type strain sequencing project: providing services to taxonomists for standard genome sequencing and annotation.</title>
        <authorList>
            <consortium name="The Broad Institute Genomics Platform"/>
            <consortium name="The Broad Institute Genome Sequencing Center for Infectious Disease"/>
            <person name="Wu L."/>
            <person name="Ma J."/>
        </authorList>
    </citation>
    <scope>NUCLEOTIDE SEQUENCE [LARGE SCALE GENOMIC DNA]</scope>
    <source>
        <strain evidence="12">JCM 15592</strain>
    </source>
</reference>
<evidence type="ECO:0000313" key="12">
    <source>
        <dbReference type="Proteomes" id="UP001499938"/>
    </source>
</evidence>
<keyword evidence="3 9" id="KW-0813">Transport</keyword>
<evidence type="ECO:0000256" key="7">
    <source>
        <dbReference type="ARBA" id="ARBA00022989"/>
    </source>
</evidence>
<feature type="transmembrane region" description="Helical" evidence="9">
    <location>
        <begin position="139"/>
        <end position="166"/>
    </location>
</feature>
<evidence type="ECO:0000256" key="2">
    <source>
        <dbReference type="ARBA" id="ARBA00007783"/>
    </source>
</evidence>
<evidence type="ECO:0000256" key="3">
    <source>
        <dbReference type="ARBA" id="ARBA00022448"/>
    </source>
</evidence>
<keyword evidence="4 9" id="KW-1003">Cell membrane</keyword>
<evidence type="ECO:0000256" key="4">
    <source>
        <dbReference type="ARBA" id="ARBA00022475"/>
    </source>
</evidence>
<dbReference type="PANTHER" id="PTHR30413:SF8">
    <property type="entry name" value="TRANSPORT PERMEASE PROTEIN"/>
    <property type="match status" value="1"/>
</dbReference>
<dbReference type="RefSeq" id="WP_344081376.1">
    <property type="nucleotide sequence ID" value="NZ_BAAAPO010000011.1"/>
</dbReference>
<keyword evidence="7 9" id="KW-1133">Transmembrane helix</keyword>
<evidence type="ECO:0000313" key="11">
    <source>
        <dbReference type="EMBL" id="GAA1784249.1"/>
    </source>
</evidence>